<keyword evidence="1" id="KW-0472">Membrane</keyword>
<reference evidence="2 3" key="1">
    <citation type="submission" date="2019-02" db="EMBL/GenBank/DDBJ databases">
        <title>Deep-cultivation of Planctomycetes and their phenomic and genomic characterization uncovers novel biology.</title>
        <authorList>
            <person name="Wiegand S."/>
            <person name="Jogler M."/>
            <person name="Boedeker C."/>
            <person name="Pinto D."/>
            <person name="Vollmers J."/>
            <person name="Rivas-Marin E."/>
            <person name="Kohn T."/>
            <person name="Peeters S.H."/>
            <person name="Heuer A."/>
            <person name="Rast P."/>
            <person name="Oberbeckmann S."/>
            <person name="Bunk B."/>
            <person name="Jeske O."/>
            <person name="Meyerdierks A."/>
            <person name="Storesund J.E."/>
            <person name="Kallscheuer N."/>
            <person name="Luecker S."/>
            <person name="Lage O.M."/>
            <person name="Pohl T."/>
            <person name="Merkel B.J."/>
            <person name="Hornburger P."/>
            <person name="Mueller R.-W."/>
            <person name="Bruemmer F."/>
            <person name="Labrenz M."/>
            <person name="Spormann A.M."/>
            <person name="Op den Camp H."/>
            <person name="Overmann J."/>
            <person name="Amann R."/>
            <person name="Jetten M.S.M."/>
            <person name="Mascher T."/>
            <person name="Medema M.H."/>
            <person name="Devos D.P."/>
            <person name="Kaster A.-K."/>
            <person name="Ovreas L."/>
            <person name="Rohde M."/>
            <person name="Galperin M.Y."/>
            <person name="Jogler C."/>
        </authorList>
    </citation>
    <scope>NUCLEOTIDE SEQUENCE [LARGE SCALE GENOMIC DNA]</scope>
    <source>
        <strain evidence="2 3">Pan189</strain>
    </source>
</reference>
<dbReference type="NCBIfam" id="TIGR04294">
    <property type="entry name" value="pre_pil_HX9DG"/>
    <property type="match status" value="1"/>
</dbReference>
<dbReference type="EMBL" id="CP036268">
    <property type="protein sequence ID" value="QDT35931.1"/>
    <property type="molecule type" value="Genomic_DNA"/>
</dbReference>
<keyword evidence="1" id="KW-1133">Transmembrane helix</keyword>
<gene>
    <name evidence="2" type="ORF">Pan189_02840</name>
</gene>
<evidence type="ECO:0000256" key="1">
    <source>
        <dbReference type="SAM" id="Phobius"/>
    </source>
</evidence>
<dbReference type="AlphaFoldDB" id="A0A517QWB3"/>
<keyword evidence="1" id="KW-0812">Transmembrane</keyword>
<sequence>MSLRRIVLSLVAFTGLLFVLNCAGLKFLVELCYYLPFGWVSHLRRELSGGTKSIELGSTVFALIPPILFSLVVAIIMRLRVAKDGRLRTLFVPVLGGAVCFLIAGWAVTGIAERTALLAFSSEDSLENRFELYRQRMYSQDKLTAIGKAITRSNRQLPPGGVFDSQARDPRPWTVHVLHDLAAPPVSRRARQISEDLLNATRRDNFHKLSDKFQEQSLPVYRIDNYEPTGAAEPSVMHFAANAHFMGADRSVSLRPEDARSANKLLVGEVRSNFQPWHSQRNFRDPLLGINSHTWGFGSPWQDFDSSPGCQFLMTDGSVRFISEDIDPDVLRQLSVFGKRWQP</sequence>
<evidence type="ECO:0008006" key="4">
    <source>
        <dbReference type="Google" id="ProtNLM"/>
    </source>
</evidence>
<accession>A0A517QWB3</accession>
<keyword evidence="3" id="KW-1185">Reference proteome</keyword>
<proteinExistence type="predicted"/>
<name>A0A517QWB3_9PLAN</name>
<evidence type="ECO:0000313" key="3">
    <source>
        <dbReference type="Proteomes" id="UP000317318"/>
    </source>
</evidence>
<feature type="transmembrane region" description="Helical" evidence="1">
    <location>
        <begin position="56"/>
        <end position="77"/>
    </location>
</feature>
<dbReference type="Proteomes" id="UP000317318">
    <property type="component" value="Chromosome"/>
</dbReference>
<dbReference type="InterPro" id="IPR027558">
    <property type="entry name" value="Pre_pil_HX9DG_C"/>
</dbReference>
<evidence type="ECO:0000313" key="2">
    <source>
        <dbReference type="EMBL" id="QDT35931.1"/>
    </source>
</evidence>
<organism evidence="2 3">
    <name type="scientific">Stratiformator vulcanicus</name>
    <dbReference type="NCBI Taxonomy" id="2527980"/>
    <lineage>
        <taxon>Bacteria</taxon>
        <taxon>Pseudomonadati</taxon>
        <taxon>Planctomycetota</taxon>
        <taxon>Planctomycetia</taxon>
        <taxon>Planctomycetales</taxon>
        <taxon>Planctomycetaceae</taxon>
        <taxon>Stratiformator</taxon>
    </lineage>
</organism>
<dbReference type="KEGG" id="svp:Pan189_02840"/>
<feature type="transmembrane region" description="Helical" evidence="1">
    <location>
        <begin position="89"/>
        <end position="108"/>
    </location>
</feature>
<protein>
    <recommendedName>
        <fullName evidence="4">DUF1559 domain-containing protein</fullName>
    </recommendedName>
</protein>